<organism evidence="1 2">
    <name type="scientific">Altericroceibacterium endophyticum</name>
    <dbReference type="NCBI Taxonomy" id="1808508"/>
    <lineage>
        <taxon>Bacteria</taxon>
        <taxon>Pseudomonadati</taxon>
        <taxon>Pseudomonadota</taxon>
        <taxon>Alphaproteobacteria</taxon>
        <taxon>Sphingomonadales</taxon>
        <taxon>Erythrobacteraceae</taxon>
        <taxon>Altericroceibacterium</taxon>
    </lineage>
</organism>
<sequence length="222" mass="24974">MNSSDEDMERLLLRYFINDEWAARGAQPIDAIFEQVSRTSGWRGAFFEKLQTLEEKGALSAILERMSSDGLLEAKTSDTDQQRYYQASPDALNHPRYDYLYPRYVHAEETDEKAVSDVERRELQKKIDSTNWTGLAKSVSPIDAAIIRERTKALQSAIMQSDADVQTRTDACKRVEAVIILLEAPNVPWPEIIRLLNHPTVTASLAALSLLQFIVGLATSAT</sequence>
<dbReference type="OrthoDB" id="7433498at2"/>
<reference evidence="1 2" key="1">
    <citation type="submission" date="2019-12" db="EMBL/GenBank/DDBJ databases">
        <title>Genomic-based taxomic classification of the family Erythrobacteraceae.</title>
        <authorList>
            <person name="Xu L."/>
        </authorList>
    </citation>
    <scope>NUCLEOTIDE SEQUENCE [LARGE SCALE GENOMIC DNA]</scope>
    <source>
        <strain evidence="1 2">LMG 29518</strain>
    </source>
</reference>
<dbReference type="Proteomes" id="UP000438476">
    <property type="component" value="Unassembled WGS sequence"/>
</dbReference>
<dbReference type="AlphaFoldDB" id="A0A6I4T722"/>
<keyword evidence="2" id="KW-1185">Reference proteome</keyword>
<dbReference type="RefSeq" id="WP_160736703.1">
    <property type="nucleotide sequence ID" value="NZ_WTYT01000004.1"/>
</dbReference>
<proteinExistence type="predicted"/>
<comment type="caution">
    <text evidence="1">The sequence shown here is derived from an EMBL/GenBank/DDBJ whole genome shotgun (WGS) entry which is preliminary data.</text>
</comment>
<evidence type="ECO:0000313" key="2">
    <source>
        <dbReference type="Proteomes" id="UP000438476"/>
    </source>
</evidence>
<name>A0A6I4T722_9SPHN</name>
<evidence type="ECO:0000313" key="1">
    <source>
        <dbReference type="EMBL" id="MXO66279.1"/>
    </source>
</evidence>
<protein>
    <submittedName>
        <fullName evidence="1">Uncharacterized protein</fullName>
    </submittedName>
</protein>
<dbReference type="EMBL" id="WTYT01000004">
    <property type="protein sequence ID" value="MXO66279.1"/>
    <property type="molecule type" value="Genomic_DNA"/>
</dbReference>
<gene>
    <name evidence="1" type="ORF">GRI91_10970</name>
</gene>
<accession>A0A6I4T722</accession>